<dbReference type="SUPFAM" id="SSF103473">
    <property type="entry name" value="MFS general substrate transporter"/>
    <property type="match status" value="1"/>
</dbReference>
<feature type="transmembrane region" description="Helical" evidence="7">
    <location>
        <begin position="215"/>
        <end position="235"/>
    </location>
</feature>
<evidence type="ECO:0000256" key="5">
    <source>
        <dbReference type="ARBA" id="ARBA00022989"/>
    </source>
</evidence>
<evidence type="ECO:0000256" key="3">
    <source>
        <dbReference type="ARBA" id="ARBA00022448"/>
    </source>
</evidence>
<dbReference type="Pfam" id="PF07690">
    <property type="entry name" value="MFS_1"/>
    <property type="match status" value="1"/>
</dbReference>
<dbReference type="GO" id="GO:0022857">
    <property type="term" value="F:transmembrane transporter activity"/>
    <property type="evidence" value="ECO:0007669"/>
    <property type="project" value="InterPro"/>
</dbReference>
<comment type="caution">
    <text evidence="8">The sequence shown here is derived from an EMBL/GenBank/DDBJ whole genome shotgun (WGS) entry which is preliminary data.</text>
</comment>
<dbReference type="AlphaFoldDB" id="A0A7C2FSM5"/>
<dbReference type="EMBL" id="DSKL01000396">
    <property type="protein sequence ID" value="HEH83283.1"/>
    <property type="molecule type" value="Genomic_DNA"/>
</dbReference>
<keyword evidence="6 7" id="KW-0472">Membrane</keyword>
<feature type="transmembrane region" description="Helical" evidence="7">
    <location>
        <begin position="88"/>
        <end position="107"/>
    </location>
</feature>
<feature type="transmembrane region" description="Helical" evidence="7">
    <location>
        <begin position="41"/>
        <end position="59"/>
    </location>
</feature>
<accession>A0A7C2FSM5</accession>
<keyword evidence="4 7" id="KW-0812">Transmembrane</keyword>
<dbReference type="PANTHER" id="PTHR23514">
    <property type="entry name" value="BYPASS OF STOP CODON PROTEIN 6"/>
    <property type="match status" value="1"/>
</dbReference>
<evidence type="ECO:0000256" key="7">
    <source>
        <dbReference type="SAM" id="Phobius"/>
    </source>
</evidence>
<dbReference type="GO" id="GO:0016020">
    <property type="term" value="C:membrane"/>
    <property type="evidence" value="ECO:0007669"/>
    <property type="project" value="TreeGrafter"/>
</dbReference>
<evidence type="ECO:0000256" key="6">
    <source>
        <dbReference type="ARBA" id="ARBA00023136"/>
    </source>
</evidence>
<feature type="transmembrane region" description="Helical" evidence="7">
    <location>
        <begin position="152"/>
        <end position="171"/>
    </location>
</feature>
<evidence type="ECO:0000256" key="4">
    <source>
        <dbReference type="ARBA" id="ARBA00022692"/>
    </source>
</evidence>
<feature type="transmembrane region" description="Helical" evidence="7">
    <location>
        <begin position="301"/>
        <end position="318"/>
    </location>
</feature>
<dbReference type="Gene3D" id="1.20.1250.20">
    <property type="entry name" value="MFS general substrate transporter like domains"/>
    <property type="match status" value="1"/>
</dbReference>
<evidence type="ECO:0000256" key="1">
    <source>
        <dbReference type="ARBA" id="ARBA00004127"/>
    </source>
</evidence>
<dbReference type="GO" id="GO:0012505">
    <property type="term" value="C:endomembrane system"/>
    <property type="evidence" value="ECO:0007669"/>
    <property type="project" value="UniProtKB-SubCell"/>
</dbReference>
<gene>
    <name evidence="8" type="ORF">ENP73_10125</name>
</gene>
<dbReference type="InterPro" id="IPR036259">
    <property type="entry name" value="MFS_trans_sf"/>
</dbReference>
<comment type="subcellular location">
    <subcellularLocation>
        <location evidence="1">Endomembrane system</location>
        <topology evidence="1">Multi-pass membrane protein</topology>
    </subcellularLocation>
</comment>
<feature type="transmembrane region" description="Helical" evidence="7">
    <location>
        <begin position="324"/>
        <end position="342"/>
    </location>
</feature>
<feature type="transmembrane region" description="Helical" evidence="7">
    <location>
        <begin position="128"/>
        <end position="146"/>
    </location>
</feature>
<evidence type="ECO:0000313" key="8">
    <source>
        <dbReference type="EMBL" id="HEH83283.1"/>
    </source>
</evidence>
<proteinExistence type="inferred from homology"/>
<comment type="similarity">
    <text evidence="2">Belongs to the major facilitator superfamily.</text>
</comment>
<feature type="transmembrane region" description="Helical" evidence="7">
    <location>
        <begin position="183"/>
        <end position="203"/>
    </location>
</feature>
<evidence type="ECO:0000256" key="2">
    <source>
        <dbReference type="ARBA" id="ARBA00008335"/>
    </source>
</evidence>
<sequence>MAHVRFFLGAFLSLFLVGVVVALPGAALPHWRARYGVEGEVGLFYALTLLGLLLGIRLGQEERRHPLFPSALLLLALALPLLARMPTFAGVVALAFLLGLAEGVLNVHGNSLVGELFPERRVEAVNRVNVGFGLGAVFTPLALTLLPYDLFLALAGLLALLAAVLVWKAPAVQSPPWSKVRGLLPFLLAVALYTGLEGALATWNRVWLEALGHAVGVGGVLLSLYWLFLALGRLLLANRVAKHPLRALRALLLGVFFLLLFNLFPPTALLFPLAGFLLGPLFSTLFALVQARFGHRALGGLLYAGAAGSTLVPALFALLPPEGIPLGLLGLALALFLLVRGLEVKAYA</sequence>
<feature type="transmembrane region" description="Helical" evidence="7">
    <location>
        <begin position="247"/>
        <end position="264"/>
    </location>
</feature>
<protein>
    <submittedName>
        <fullName evidence="8">MFS transporter</fullName>
    </submittedName>
</protein>
<keyword evidence="5 7" id="KW-1133">Transmembrane helix</keyword>
<keyword evidence="3" id="KW-0813">Transport</keyword>
<reference evidence="8" key="1">
    <citation type="journal article" date="2020" name="mSystems">
        <title>Genome- and Community-Level Interaction Insights into Carbon Utilization and Element Cycling Functions of Hydrothermarchaeota in Hydrothermal Sediment.</title>
        <authorList>
            <person name="Zhou Z."/>
            <person name="Liu Y."/>
            <person name="Xu W."/>
            <person name="Pan J."/>
            <person name="Luo Z.H."/>
            <person name="Li M."/>
        </authorList>
    </citation>
    <scope>NUCLEOTIDE SEQUENCE [LARGE SCALE GENOMIC DNA]</scope>
    <source>
        <strain evidence="8">SpSt-246</strain>
    </source>
</reference>
<name>A0A7C2FSM5_9DEIN</name>
<dbReference type="PANTHER" id="PTHR23514:SF3">
    <property type="entry name" value="BYPASS OF STOP CODON PROTEIN 6"/>
    <property type="match status" value="1"/>
</dbReference>
<dbReference type="InterPro" id="IPR011701">
    <property type="entry name" value="MFS"/>
</dbReference>
<dbReference type="InterPro" id="IPR051788">
    <property type="entry name" value="MFS_Transporter"/>
</dbReference>
<organism evidence="8">
    <name type="scientific">Thermus islandicus</name>
    <dbReference type="NCBI Taxonomy" id="540988"/>
    <lineage>
        <taxon>Bacteria</taxon>
        <taxon>Thermotogati</taxon>
        <taxon>Deinococcota</taxon>
        <taxon>Deinococci</taxon>
        <taxon>Thermales</taxon>
        <taxon>Thermaceae</taxon>
        <taxon>Thermus</taxon>
    </lineage>
</organism>
<feature type="transmembrane region" description="Helical" evidence="7">
    <location>
        <begin position="66"/>
        <end position="82"/>
    </location>
</feature>
<feature type="transmembrane region" description="Helical" evidence="7">
    <location>
        <begin position="270"/>
        <end position="289"/>
    </location>
</feature>